<dbReference type="EMBL" id="HE965806">
    <property type="protein sequence ID" value="CCJ51947.1"/>
    <property type="molecule type" value="Genomic_DNA"/>
</dbReference>
<dbReference type="SUPFAM" id="SSF54060">
    <property type="entry name" value="His-Me finger endonucleases"/>
    <property type="match status" value="1"/>
</dbReference>
<proteinExistence type="predicted"/>
<dbReference type="InterPro" id="IPR044925">
    <property type="entry name" value="His-Me_finger_sf"/>
</dbReference>
<evidence type="ECO:0000259" key="1">
    <source>
        <dbReference type="Pfam" id="PF13392"/>
    </source>
</evidence>
<feature type="domain" description="HNH nuclease" evidence="1">
    <location>
        <begin position="58"/>
        <end position="101"/>
    </location>
</feature>
<dbReference type="OrthoDB" id="388551at2"/>
<dbReference type="RefSeq" id="WP_010931436.1">
    <property type="nucleotide sequence ID" value="NC_019382.1"/>
</dbReference>
<dbReference type="Gene3D" id="3.90.75.20">
    <property type="match status" value="1"/>
</dbReference>
<protein>
    <recommendedName>
        <fullName evidence="1">HNH nuclease domain-containing protein</fullName>
    </recommendedName>
</protein>
<organism evidence="2 3">
    <name type="scientific">Bordetella bronchiseptica 253</name>
    <dbReference type="NCBI Taxonomy" id="568707"/>
    <lineage>
        <taxon>Bacteria</taxon>
        <taxon>Pseudomonadati</taxon>
        <taxon>Pseudomonadota</taxon>
        <taxon>Betaproteobacteria</taxon>
        <taxon>Burkholderiales</taxon>
        <taxon>Alcaligenaceae</taxon>
        <taxon>Bordetella</taxon>
    </lineage>
</organism>
<reference evidence="2 3" key="1">
    <citation type="journal article" date="2012" name="BMC Genomics">
        <title>Comparative genomics of the classical Bordetella subspecies: the evolution and exchange of virulence-associated diversity amongst closely related pathogens.</title>
        <authorList>
            <person name="Park J."/>
            <person name="Zhang Y."/>
            <person name="Buboltz A.M."/>
            <person name="Zhang X."/>
            <person name="Schuster S.C."/>
            <person name="Ahuja U."/>
            <person name="Liu M."/>
            <person name="Miller J.F."/>
            <person name="Sebaihia M."/>
            <person name="Bentley S.D."/>
            <person name="Parkhill J."/>
            <person name="Harvill E.T."/>
        </authorList>
    </citation>
    <scope>NUCLEOTIDE SEQUENCE [LARGE SCALE GENOMIC DNA]</scope>
    <source>
        <strain evidence="2 3">253</strain>
    </source>
</reference>
<dbReference type="AlphaFoldDB" id="A0A0C6P080"/>
<gene>
    <name evidence="2" type="ORF">BN112_0029</name>
</gene>
<name>A0A0C6P080_BORBO</name>
<accession>A0A0C6P080</accession>
<sequence>MNEARITAERLRSVVHYDPETGKFTRLVRLAQRHNVGDDAAHATANGYQRVGIDGQRYLAHRLAWLYVYGAWPTQNIDHVNGDRSDNRIANLRDVPQAVNMQNRRHPQADNKSGYLGVYWERGAKKWRSRVQVAGKAHEVGLFDDPAVAHAAYVAKKRKLHEGCSI</sequence>
<evidence type="ECO:0000313" key="3">
    <source>
        <dbReference type="Proteomes" id="UP000007564"/>
    </source>
</evidence>
<dbReference type="KEGG" id="bbh:BN112_0029"/>
<dbReference type="HOGENOM" id="CLU_095318_1_1_4"/>
<dbReference type="Pfam" id="PF13392">
    <property type="entry name" value="HNH_3"/>
    <property type="match status" value="1"/>
</dbReference>
<evidence type="ECO:0000313" key="2">
    <source>
        <dbReference type="EMBL" id="CCJ51947.1"/>
    </source>
</evidence>
<dbReference type="InterPro" id="IPR003615">
    <property type="entry name" value="HNH_nuc"/>
</dbReference>
<dbReference type="GO" id="GO:0003677">
    <property type="term" value="F:DNA binding"/>
    <property type="evidence" value="ECO:0007669"/>
    <property type="project" value="InterPro"/>
</dbReference>
<dbReference type="InterPro" id="IPR016177">
    <property type="entry name" value="DNA-bd_dom_sf"/>
</dbReference>
<dbReference type="SUPFAM" id="SSF54171">
    <property type="entry name" value="DNA-binding domain"/>
    <property type="match status" value="1"/>
</dbReference>
<dbReference type="GeneID" id="69600627"/>
<dbReference type="Proteomes" id="UP000007564">
    <property type="component" value="Chromosome"/>
</dbReference>